<dbReference type="Proteomes" id="UP001066276">
    <property type="component" value="Chromosome 5"/>
</dbReference>
<evidence type="ECO:0000256" key="1">
    <source>
        <dbReference type="SAM" id="MobiDB-lite"/>
    </source>
</evidence>
<keyword evidence="3" id="KW-1185">Reference proteome</keyword>
<proteinExistence type="predicted"/>
<organism evidence="2 3">
    <name type="scientific">Pleurodeles waltl</name>
    <name type="common">Iberian ribbed newt</name>
    <dbReference type="NCBI Taxonomy" id="8319"/>
    <lineage>
        <taxon>Eukaryota</taxon>
        <taxon>Metazoa</taxon>
        <taxon>Chordata</taxon>
        <taxon>Craniata</taxon>
        <taxon>Vertebrata</taxon>
        <taxon>Euteleostomi</taxon>
        <taxon>Amphibia</taxon>
        <taxon>Batrachia</taxon>
        <taxon>Caudata</taxon>
        <taxon>Salamandroidea</taxon>
        <taxon>Salamandridae</taxon>
        <taxon>Pleurodelinae</taxon>
        <taxon>Pleurodeles</taxon>
    </lineage>
</organism>
<accession>A0AAV7RRX4</accession>
<evidence type="ECO:0000313" key="2">
    <source>
        <dbReference type="EMBL" id="KAJ1154688.1"/>
    </source>
</evidence>
<comment type="caution">
    <text evidence="2">The sequence shown here is derived from an EMBL/GenBank/DDBJ whole genome shotgun (WGS) entry which is preliminary data.</text>
</comment>
<sequence length="86" mass="10187">MEPHEERLRQMRGRIKPLEVRLRRTEGPVRDSLSDVRWNETRADRTENKLRDRTLGGARTDNDRCWQEEGGGERGEENRDKTAAKR</sequence>
<name>A0AAV7RRX4_PLEWA</name>
<gene>
    <name evidence="2" type="ORF">NDU88_007431</name>
</gene>
<dbReference type="AlphaFoldDB" id="A0AAV7RRX4"/>
<feature type="region of interest" description="Disordered" evidence="1">
    <location>
        <begin position="23"/>
        <end position="86"/>
    </location>
</feature>
<protein>
    <submittedName>
        <fullName evidence="2">Uncharacterized protein</fullName>
    </submittedName>
</protein>
<dbReference type="EMBL" id="JANPWB010000009">
    <property type="protein sequence ID" value="KAJ1154688.1"/>
    <property type="molecule type" value="Genomic_DNA"/>
</dbReference>
<evidence type="ECO:0000313" key="3">
    <source>
        <dbReference type="Proteomes" id="UP001066276"/>
    </source>
</evidence>
<reference evidence="2" key="1">
    <citation type="journal article" date="2022" name="bioRxiv">
        <title>Sequencing and chromosome-scale assembly of the giantPleurodeles waltlgenome.</title>
        <authorList>
            <person name="Brown T."/>
            <person name="Elewa A."/>
            <person name="Iarovenko S."/>
            <person name="Subramanian E."/>
            <person name="Araus A.J."/>
            <person name="Petzold A."/>
            <person name="Susuki M."/>
            <person name="Suzuki K.-i.T."/>
            <person name="Hayashi T."/>
            <person name="Toyoda A."/>
            <person name="Oliveira C."/>
            <person name="Osipova E."/>
            <person name="Leigh N.D."/>
            <person name="Simon A."/>
            <person name="Yun M.H."/>
        </authorList>
    </citation>
    <scope>NUCLEOTIDE SEQUENCE</scope>
    <source>
        <strain evidence="2">20211129_DDA</strain>
        <tissue evidence="2">Liver</tissue>
    </source>
</reference>